<dbReference type="SMART" id="SM00387">
    <property type="entry name" value="HATPase_c"/>
    <property type="match status" value="1"/>
</dbReference>
<keyword evidence="7 14" id="KW-0812">Transmembrane</keyword>
<name>A0A1Z4VMN4_9GAMM</name>
<dbReference type="SUPFAM" id="SSF55785">
    <property type="entry name" value="PYP-like sensor domain (PAS domain)"/>
    <property type="match status" value="1"/>
</dbReference>
<evidence type="ECO:0000256" key="2">
    <source>
        <dbReference type="ARBA" id="ARBA00004651"/>
    </source>
</evidence>
<dbReference type="InterPro" id="IPR035965">
    <property type="entry name" value="PAS-like_dom_sf"/>
</dbReference>
<evidence type="ECO:0000256" key="14">
    <source>
        <dbReference type="SAM" id="Phobius"/>
    </source>
</evidence>
<evidence type="ECO:0000256" key="7">
    <source>
        <dbReference type="ARBA" id="ARBA00022692"/>
    </source>
</evidence>
<dbReference type="CDD" id="cd06225">
    <property type="entry name" value="HAMP"/>
    <property type="match status" value="1"/>
</dbReference>
<dbReference type="Gene3D" id="3.30.450.20">
    <property type="entry name" value="PAS domain"/>
    <property type="match status" value="1"/>
</dbReference>
<evidence type="ECO:0000256" key="1">
    <source>
        <dbReference type="ARBA" id="ARBA00000085"/>
    </source>
</evidence>
<evidence type="ECO:0000256" key="4">
    <source>
        <dbReference type="ARBA" id="ARBA00022475"/>
    </source>
</evidence>
<dbReference type="PROSITE" id="PS50109">
    <property type="entry name" value="HIS_KIN"/>
    <property type="match status" value="1"/>
</dbReference>
<evidence type="ECO:0000256" key="8">
    <source>
        <dbReference type="ARBA" id="ARBA00022741"/>
    </source>
</evidence>
<evidence type="ECO:0000259" key="15">
    <source>
        <dbReference type="PROSITE" id="PS50109"/>
    </source>
</evidence>
<sequence>MAATAVKRFGRGLWPMLLLFALLLVSLSFMSDATHNSERFGRMYSWLLLTNAAGLLILLGLIGRNLYWLIRQVRAGAPGARLTSRMVWMFVILAVAPVSVVYYFSLQFLQRGIDTWFDVEIENSLESALELSQSAFDVRMRDRLRTTEQLAGELTEVPSPLAPLSLFDLRVRSGAVELTLLSHNGRIIASSGLESTSIVPDRPGDAVLLQLRRGASYVGLDPSGDGGLHIRAVVPVPLATPTSEQRILQALYPIPERLSTQADEVQAAYARYRELAYLRKPLKYSYTLTLSVVLVLSLLSAVWAGFYAARKLVAPIRNIAEGTRAVADGDYSRRLPSTSDDELGFLVRSFNMMTRRLAMARDHARRSQLEVEGQRTYLETLLGSLSSGVISLSPDQRIRTVNTAAETILGIPLKRSAGEPLQALVTAHPFLEPLQEAIERHREASGGPHWTDQLSLFGPNGRQVLICRGARLPGDGVRPGGQVLVLDDVTALIQAQRDAAWGEVARRLAHEIKNPLTPIQLSAERLRRKYLPGMEASEGEVLDRATHTIIHQVESMKEMVNAFSDYARAPQLELRPLALNELVAEIAELYRGMHPNVELELALDPDAPWIEADPNRLRQLLHNLIKNAHEAIGTEQPGQIRLETRCRVEDDTPYADLWVCDNGPGFRAEVSEQLFEPYVTTKTKGTGLGLAIVKKIVEEHGGQLQAGNRDDGGAYVRVQLRQVPRPQATA</sequence>
<dbReference type="RefSeq" id="WP_096364121.1">
    <property type="nucleotide sequence ID" value="NZ_AP018052.1"/>
</dbReference>
<dbReference type="SMART" id="SM00091">
    <property type="entry name" value="PAS"/>
    <property type="match status" value="1"/>
</dbReference>
<dbReference type="Pfam" id="PF02518">
    <property type="entry name" value="HATPase_c"/>
    <property type="match status" value="1"/>
</dbReference>
<dbReference type="InterPro" id="IPR003660">
    <property type="entry name" value="HAMP_dom"/>
</dbReference>
<evidence type="ECO:0000256" key="5">
    <source>
        <dbReference type="ARBA" id="ARBA00022553"/>
    </source>
</evidence>
<dbReference type="CDD" id="cd00082">
    <property type="entry name" value="HisKA"/>
    <property type="match status" value="1"/>
</dbReference>
<comment type="subcellular location">
    <subcellularLocation>
        <location evidence="2">Cell membrane</location>
        <topology evidence="2">Multi-pass membrane protein</topology>
    </subcellularLocation>
</comment>
<dbReference type="Pfam" id="PF08448">
    <property type="entry name" value="PAS_4"/>
    <property type="match status" value="1"/>
</dbReference>
<dbReference type="PANTHER" id="PTHR43065">
    <property type="entry name" value="SENSOR HISTIDINE KINASE"/>
    <property type="match status" value="1"/>
</dbReference>
<dbReference type="PRINTS" id="PR00344">
    <property type="entry name" value="BCTRLSENSOR"/>
</dbReference>
<dbReference type="EC" id="2.7.13.3" evidence="3"/>
<keyword evidence="10" id="KW-0067">ATP-binding</keyword>
<dbReference type="PANTHER" id="PTHR43065:SF10">
    <property type="entry name" value="PEROXIDE STRESS-ACTIVATED HISTIDINE KINASE MAK3"/>
    <property type="match status" value="1"/>
</dbReference>
<dbReference type="SMART" id="SM00388">
    <property type="entry name" value="HisKA"/>
    <property type="match status" value="1"/>
</dbReference>
<feature type="domain" description="HAMP" evidence="16">
    <location>
        <begin position="310"/>
        <end position="362"/>
    </location>
</feature>
<proteinExistence type="predicted"/>
<dbReference type="SUPFAM" id="SSF55874">
    <property type="entry name" value="ATPase domain of HSP90 chaperone/DNA topoisomerase II/histidine kinase"/>
    <property type="match status" value="1"/>
</dbReference>
<evidence type="ECO:0000313" key="18">
    <source>
        <dbReference type="Proteomes" id="UP000218765"/>
    </source>
</evidence>
<keyword evidence="6" id="KW-0808">Transferase</keyword>
<dbReference type="Gene3D" id="1.10.287.130">
    <property type="match status" value="1"/>
</dbReference>
<dbReference type="EMBL" id="AP018052">
    <property type="protein sequence ID" value="BAZ92755.1"/>
    <property type="molecule type" value="Genomic_DNA"/>
</dbReference>
<dbReference type="InterPro" id="IPR017232">
    <property type="entry name" value="NtrY"/>
</dbReference>
<dbReference type="InterPro" id="IPR005467">
    <property type="entry name" value="His_kinase_dom"/>
</dbReference>
<evidence type="ECO:0000256" key="10">
    <source>
        <dbReference type="ARBA" id="ARBA00022840"/>
    </source>
</evidence>
<dbReference type="Proteomes" id="UP000218765">
    <property type="component" value="Chromosome"/>
</dbReference>
<reference evidence="17 18" key="1">
    <citation type="submission" date="2017-05" db="EMBL/GenBank/DDBJ databases">
        <title>Thiocyanate degradation by Thiohalobacter thiocyanaticus FOKN1.</title>
        <authorList>
            <person name="Oshiki M."/>
            <person name="Fukushima T."/>
            <person name="Kawano S."/>
            <person name="Nakagawa J."/>
        </authorList>
    </citation>
    <scope>NUCLEOTIDE SEQUENCE [LARGE SCALE GENOMIC DNA]</scope>
    <source>
        <strain evidence="17 18">FOKN1</strain>
    </source>
</reference>
<feature type="domain" description="Histidine kinase" evidence="15">
    <location>
        <begin position="507"/>
        <end position="724"/>
    </location>
</feature>
<comment type="catalytic activity">
    <reaction evidence="1">
        <text>ATP + protein L-histidine = ADP + protein N-phospho-L-histidine.</text>
        <dbReference type="EC" id="2.7.13.3"/>
    </reaction>
</comment>
<evidence type="ECO:0000256" key="13">
    <source>
        <dbReference type="ARBA" id="ARBA00023136"/>
    </source>
</evidence>
<keyword evidence="11 14" id="KW-1133">Transmembrane helix</keyword>
<dbReference type="Pfam" id="PF19312">
    <property type="entry name" value="NtrY_N"/>
    <property type="match status" value="1"/>
</dbReference>
<evidence type="ECO:0000256" key="6">
    <source>
        <dbReference type="ARBA" id="ARBA00022679"/>
    </source>
</evidence>
<dbReference type="SUPFAM" id="SSF158472">
    <property type="entry name" value="HAMP domain-like"/>
    <property type="match status" value="1"/>
</dbReference>
<dbReference type="SUPFAM" id="SSF47384">
    <property type="entry name" value="Homodimeric domain of signal transducing histidine kinase"/>
    <property type="match status" value="1"/>
</dbReference>
<dbReference type="CDD" id="cd00130">
    <property type="entry name" value="PAS"/>
    <property type="match status" value="1"/>
</dbReference>
<dbReference type="InterPro" id="IPR003594">
    <property type="entry name" value="HATPase_dom"/>
</dbReference>
<evidence type="ECO:0000256" key="11">
    <source>
        <dbReference type="ARBA" id="ARBA00022989"/>
    </source>
</evidence>
<dbReference type="InterPro" id="IPR045671">
    <property type="entry name" value="NtrY-like_N"/>
</dbReference>
<keyword evidence="4" id="KW-1003">Cell membrane</keyword>
<dbReference type="InterPro" id="IPR036097">
    <property type="entry name" value="HisK_dim/P_sf"/>
</dbReference>
<dbReference type="GO" id="GO:0000155">
    <property type="term" value="F:phosphorelay sensor kinase activity"/>
    <property type="evidence" value="ECO:0007669"/>
    <property type="project" value="InterPro"/>
</dbReference>
<dbReference type="InterPro" id="IPR000014">
    <property type="entry name" value="PAS"/>
</dbReference>
<dbReference type="KEGG" id="ttc:FOKN1_0351"/>
<dbReference type="PIRSF" id="PIRSF037532">
    <property type="entry name" value="STHK_NtrY"/>
    <property type="match status" value="1"/>
</dbReference>
<feature type="transmembrane region" description="Helical" evidence="14">
    <location>
        <begin position="87"/>
        <end position="105"/>
    </location>
</feature>
<keyword evidence="18" id="KW-1185">Reference proteome</keyword>
<accession>A0A1Z4VMN4</accession>
<keyword evidence="13 14" id="KW-0472">Membrane</keyword>
<keyword evidence="5" id="KW-0597">Phosphoprotein</keyword>
<keyword evidence="9 17" id="KW-0418">Kinase</keyword>
<dbReference type="GO" id="GO:0005524">
    <property type="term" value="F:ATP binding"/>
    <property type="evidence" value="ECO:0007669"/>
    <property type="project" value="UniProtKB-KW"/>
</dbReference>
<protein>
    <recommendedName>
        <fullName evidence="3">histidine kinase</fullName>
        <ecNumber evidence="3">2.7.13.3</ecNumber>
    </recommendedName>
</protein>
<dbReference type="Pfam" id="PF00672">
    <property type="entry name" value="HAMP"/>
    <property type="match status" value="1"/>
</dbReference>
<gene>
    <name evidence="17" type="ORF">FOKN1_0351</name>
</gene>
<dbReference type="Pfam" id="PF00512">
    <property type="entry name" value="HisKA"/>
    <property type="match status" value="1"/>
</dbReference>
<dbReference type="InterPro" id="IPR003661">
    <property type="entry name" value="HisK_dim/P_dom"/>
</dbReference>
<dbReference type="Gene3D" id="3.30.565.10">
    <property type="entry name" value="Histidine kinase-like ATPase, C-terminal domain"/>
    <property type="match status" value="1"/>
</dbReference>
<keyword evidence="12" id="KW-0902">Two-component regulatory system</keyword>
<dbReference type="Gene3D" id="6.10.340.10">
    <property type="match status" value="1"/>
</dbReference>
<keyword evidence="8" id="KW-0547">Nucleotide-binding</keyword>
<evidence type="ECO:0000313" key="17">
    <source>
        <dbReference type="EMBL" id="BAZ92755.1"/>
    </source>
</evidence>
<dbReference type="InterPro" id="IPR013656">
    <property type="entry name" value="PAS_4"/>
</dbReference>
<organism evidence="17 18">
    <name type="scientific">Thiohalobacter thiocyanaticus</name>
    <dbReference type="NCBI Taxonomy" id="585455"/>
    <lineage>
        <taxon>Bacteria</taxon>
        <taxon>Pseudomonadati</taxon>
        <taxon>Pseudomonadota</taxon>
        <taxon>Gammaproteobacteria</taxon>
        <taxon>Thiohalobacterales</taxon>
        <taxon>Thiohalobacteraceae</taxon>
        <taxon>Thiohalobacter</taxon>
    </lineage>
</organism>
<dbReference type="SMART" id="SM00304">
    <property type="entry name" value="HAMP"/>
    <property type="match status" value="1"/>
</dbReference>
<dbReference type="InterPro" id="IPR036890">
    <property type="entry name" value="HATPase_C_sf"/>
</dbReference>
<dbReference type="InterPro" id="IPR004358">
    <property type="entry name" value="Sig_transdc_His_kin-like_C"/>
</dbReference>
<dbReference type="OrthoDB" id="1931120at2"/>
<dbReference type="PROSITE" id="PS50885">
    <property type="entry name" value="HAMP"/>
    <property type="match status" value="1"/>
</dbReference>
<evidence type="ECO:0000259" key="16">
    <source>
        <dbReference type="PROSITE" id="PS50885"/>
    </source>
</evidence>
<evidence type="ECO:0000256" key="12">
    <source>
        <dbReference type="ARBA" id="ARBA00023012"/>
    </source>
</evidence>
<dbReference type="AlphaFoldDB" id="A0A1Z4VMN4"/>
<dbReference type="GO" id="GO:0005886">
    <property type="term" value="C:plasma membrane"/>
    <property type="evidence" value="ECO:0007669"/>
    <property type="project" value="UniProtKB-SubCell"/>
</dbReference>
<evidence type="ECO:0000256" key="9">
    <source>
        <dbReference type="ARBA" id="ARBA00022777"/>
    </source>
</evidence>
<evidence type="ECO:0000256" key="3">
    <source>
        <dbReference type="ARBA" id="ARBA00012438"/>
    </source>
</evidence>
<feature type="transmembrane region" description="Helical" evidence="14">
    <location>
        <begin position="43"/>
        <end position="67"/>
    </location>
</feature>